<organism evidence="1 2">
    <name type="scientific">Trifolium medium</name>
    <dbReference type="NCBI Taxonomy" id="97028"/>
    <lineage>
        <taxon>Eukaryota</taxon>
        <taxon>Viridiplantae</taxon>
        <taxon>Streptophyta</taxon>
        <taxon>Embryophyta</taxon>
        <taxon>Tracheophyta</taxon>
        <taxon>Spermatophyta</taxon>
        <taxon>Magnoliopsida</taxon>
        <taxon>eudicotyledons</taxon>
        <taxon>Gunneridae</taxon>
        <taxon>Pentapetalae</taxon>
        <taxon>rosids</taxon>
        <taxon>fabids</taxon>
        <taxon>Fabales</taxon>
        <taxon>Fabaceae</taxon>
        <taxon>Papilionoideae</taxon>
        <taxon>50 kb inversion clade</taxon>
        <taxon>NPAAA clade</taxon>
        <taxon>Hologalegina</taxon>
        <taxon>IRL clade</taxon>
        <taxon>Trifolieae</taxon>
        <taxon>Trifolium</taxon>
    </lineage>
</organism>
<sequence length="18" mass="1979">AKQGEIGLRRVGVKDFCC</sequence>
<dbReference type="AlphaFoldDB" id="A0A392TB15"/>
<dbReference type="EMBL" id="LXQA010544812">
    <property type="protein sequence ID" value="MCI58353.1"/>
    <property type="molecule type" value="Genomic_DNA"/>
</dbReference>
<keyword evidence="2" id="KW-1185">Reference proteome</keyword>
<evidence type="ECO:0000313" key="2">
    <source>
        <dbReference type="Proteomes" id="UP000265520"/>
    </source>
</evidence>
<feature type="non-terminal residue" evidence="1">
    <location>
        <position position="1"/>
    </location>
</feature>
<reference evidence="1 2" key="1">
    <citation type="journal article" date="2018" name="Front. Plant Sci.">
        <title>Red Clover (Trifolium pratense) and Zigzag Clover (T. medium) - A Picture of Genomic Similarities and Differences.</title>
        <authorList>
            <person name="Dluhosova J."/>
            <person name="Istvanek J."/>
            <person name="Nedelnik J."/>
            <person name="Repkova J."/>
        </authorList>
    </citation>
    <scope>NUCLEOTIDE SEQUENCE [LARGE SCALE GENOMIC DNA]</scope>
    <source>
        <strain evidence="2">cv. 10/8</strain>
        <tissue evidence="1">Leaf</tissue>
    </source>
</reference>
<dbReference type="Proteomes" id="UP000265520">
    <property type="component" value="Unassembled WGS sequence"/>
</dbReference>
<accession>A0A392TB15</accession>
<protein>
    <submittedName>
        <fullName evidence="1">Uncharacterized protein</fullName>
    </submittedName>
</protein>
<evidence type="ECO:0000313" key="1">
    <source>
        <dbReference type="EMBL" id="MCI58353.1"/>
    </source>
</evidence>
<proteinExistence type="predicted"/>
<comment type="caution">
    <text evidence="1">The sequence shown here is derived from an EMBL/GenBank/DDBJ whole genome shotgun (WGS) entry which is preliminary data.</text>
</comment>
<name>A0A392TB15_9FABA</name>